<reference evidence="1 2" key="1">
    <citation type="journal article" date="2016" name="Nat. Commun.">
        <title>Thousands of microbial genomes shed light on interconnected biogeochemical processes in an aquifer system.</title>
        <authorList>
            <person name="Anantharaman K."/>
            <person name="Brown C.T."/>
            <person name="Hug L.A."/>
            <person name="Sharon I."/>
            <person name="Castelle C.J."/>
            <person name="Probst A.J."/>
            <person name="Thomas B.C."/>
            <person name="Singh A."/>
            <person name="Wilkins M.J."/>
            <person name="Karaoz U."/>
            <person name="Brodie E.L."/>
            <person name="Williams K.H."/>
            <person name="Hubbard S.S."/>
            <person name="Banfield J.F."/>
        </authorList>
    </citation>
    <scope>NUCLEOTIDE SEQUENCE [LARGE SCALE GENOMIC DNA]</scope>
</reference>
<protein>
    <submittedName>
        <fullName evidence="1">Uncharacterized protein</fullName>
    </submittedName>
</protein>
<organism evidence="1 2">
    <name type="scientific">Candidatus Curtissbacteria bacterium RIFCSPLOWO2_01_FULL_42_26</name>
    <dbReference type="NCBI Taxonomy" id="1797729"/>
    <lineage>
        <taxon>Bacteria</taxon>
        <taxon>Candidatus Curtissiibacteriota</taxon>
    </lineage>
</organism>
<name>A0A1F5HZL0_9BACT</name>
<dbReference type="Proteomes" id="UP000179227">
    <property type="component" value="Unassembled WGS sequence"/>
</dbReference>
<sequence>MRTQVERINIKGLSVEAPVPQQEFPFDAEIDFPEVIWIWIKRRLEVLKDYPKSQVARDLKIVSPKKLEQFGITEPSWADVIPDRPKFGFDNIPSLIRKLIANYNIAFPGYAERTFPGINWYQYMMKPGTKIQDSGSLFEAIWEAAGLVPEKVNQELGVDRELLERLSSYVKDNNHPTDKAEAAALIRIVFPEDFGNLHIDSDFWHTSKVVLAESSKGLTYAGEAIDDLAFARNLIIMTAQEVHLNENGLSVVPYRRKKDDSESDQHHLPEVRRF</sequence>
<gene>
    <name evidence="1" type="ORF">A3A60_01610</name>
</gene>
<proteinExistence type="predicted"/>
<accession>A0A1F5HZL0</accession>
<evidence type="ECO:0000313" key="1">
    <source>
        <dbReference type="EMBL" id="OGE09607.1"/>
    </source>
</evidence>
<evidence type="ECO:0000313" key="2">
    <source>
        <dbReference type="Proteomes" id="UP000179227"/>
    </source>
</evidence>
<dbReference type="STRING" id="1797729.A3A60_01610"/>
<comment type="caution">
    <text evidence="1">The sequence shown here is derived from an EMBL/GenBank/DDBJ whole genome shotgun (WGS) entry which is preliminary data.</text>
</comment>
<dbReference type="EMBL" id="MFBS01000018">
    <property type="protein sequence ID" value="OGE09607.1"/>
    <property type="molecule type" value="Genomic_DNA"/>
</dbReference>
<dbReference type="AlphaFoldDB" id="A0A1F5HZL0"/>